<organism evidence="1 2">
    <name type="scientific">Kitasatospora acidiphila</name>
    <dbReference type="NCBI Taxonomy" id="2567942"/>
    <lineage>
        <taxon>Bacteria</taxon>
        <taxon>Bacillati</taxon>
        <taxon>Actinomycetota</taxon>
        <taxon>Actinomycetes</taxon>
        <taxon>Kitasatosporales</taxon>
        <taxon>Streptomycetaceae</taxon>
        <taxon>Kitasatospora</taxon>
    </lineage>
</organism>
<name>A0A540W0B7_9ACTN</name>
<accession>A0A540W0B7</accession>
<sequence>MFEFNLTQIALCALDHVNDAGEPGGLPTDLYEVIGTTSDQFRDWFTRVCLYLVRTAGPVPAERTDETVVLGTEYGNTAALARLQREAATQGRRLSAQYFPNATSSSASAFVNMSIGATGRNMTLNAARLTPVLTLWQALVALDRGRSAGSRVLVGDVYSPEALLDAGLDTPDLACRSGLTHATFAAGREYRAEFDLHGGQEGAGVGDGQADGGSIELLRPGREAELQQPDQPYGRNTAFITADFLHLVRGLQPGEQARLSCRDRRRSATVTVTRQEESND</sequence>
<evidence type="ECO:0000313" key="1">
    <source>
        <dbReference type="EMBL" id="TQF02421.1"/>
    </source>
</evidence>
<dbReference type="GO" id="GO:0016747">
    <property type="term" value="F:acyltransferase activity, transferring groups other than amino-acyl groups"/>
    <property type="evidence" value="ECO:0007669"/>
    <property type="project" value="UniProtKB-ARBA"/>
</dbReference>
<dbReference type="EMBL" id="VIGB01000003">
    <property type="protein sequence ID" value="TQF02421.1"/>
    <property type="molecule type" value="Genomic_DNA"/>
</dbReference>
<dbReference type="SUPFAM" id="SSF53901">
    <property type="entry name" value="Thiolase-like"/>
    <property type="match status" value="1"/>
</dbReference>
<dbReference type="Proteomes" id="UP000319103">
    <property type="component" value="Unassembled WGS sequence"/>
</dbReference>
<keyword evidence="2" id="KW-1185">Reference proteome</keyword>
<proteinExistence type="predicted"/>
<dbReference type="InterPro" id="IPR016039">
    <property type="entry name" value="Thiolase-like"/>
</dbReference>
<gene>
    <name evidence="1" type="ORF">E6W39_09245</name>
</gene>
<evidence type="ECO:0008006" key="3">
    <source>
        <dbReference type="Google" id="ProtNLM"/>
    </source>
</evidence>
<protein>
    <recommendedName>
        <fullName evidence="3">Beta-ketoacyl synthase N-terminal domain-containing protein</fullName>
    </recommendedName>
</protein>
<dbReference type="Gene3D" id="3.40.47.10">
    <property type="match status" value="1"/>
</dbReference>
<dbReference type="AlphaFoldDB" id="A0A540W0B7"/>
<dbReference type="OrthoDB" id="4176125at2"/>
<comment type="caution">
    <text evidence="1">The sequence shown here is derived from an EMBL/GenBank/DDBJ whole genome shotgun (WGS) entry which is preliminary data.</text>
</comment>
<evidence type="ECO:0000313" key="2">
    <source>
        <dbReference type="Proteomes" id="UP000319103"/>
    </source>
</evidence>
<dbReference type="RefSeq" id="WP_141633115.1">
    <property type="nucleotide sequence ID" value="NZ_VIGB01000003.1"/>
</dbReference>
<reference evidence="1 2" key="1">
    <citation type="submission" date="2019-06" db="EMBL/GenBank/DDBJ databases">
        <title>Description of Kitasatospora acidophila sp. nov. isolated from pine grove soil, and reclassification of Streptomyces novaecaesareae to Kitasatospora novaeceasareae comb. nov.</title>
        <authorList>
            <person name="Kim M.J."/>
        </authorList>
    </citation>
    <scope>NUCLEOTIDE SEQUENCE [LARGE SCALE GENOMIC DNA]</scope>
    <source>
        <strain evidence="1 2">MMS16-CNU292</strain>
    </source>
</reference>